<organism evidence="3 4">
    <name type="scientific">Corynebacterium atypicum</name>
    <dbReference type="NCBI Taxonomy" id="191610"/>
    <lineage>
        <taxon>Bacteria</taxon>
        <taxon>Bacillati</taxon>
        <taxon>Actinomycetota</taxon>
        <taxon>Actinomycetes</taxon>
        <taxon>Mycobacteriales</taxon>
        <taxon>Corynebacteriaceae</taxon>
        <taxon>Corynebacterium</taxon>
    </lineage>
</organism>
<dbReference type="Pfam" id="PF01497">
    <property type="entry name" value="Peripla_BP_2"/>
    <property type="match status" value="1"/>
</dbReference>
<protein>
    <recommendedName>
        <fullName evidence="2">Fe/B12 periplasmic-binding domain-containing protein</fullName>
    </recommendedName>
</protein>
<proteinExistence type="inferred from homology"/>
<dbReference type="PANTHER" id="PTHR30535:SF34">
    <property type="entry name" value="MOLYBDATE-BINDING PROTEIN MOLA"/>
    <property type="match status" value="1"/>
</dbReference>
<dbReference type="Proteomes" id="UP000028504">
    <property type="component" value="Chromosome"/>
</dbReference>
<dbReference type="PROSITE" id="PS50983">
    <property type="entry name" value="FE_B12_PBP"/>
    <property type="match status" value="1"/>
</dbReference>
<sequence>MLKVRSFDDLADTYKAFGVLGGDEQKASEAMQKIEADTLAVAEKIPDSPEAQRSTAVIFYAGGNIALKLENSIVGQMLHVLGVKNIATGLTPANPGSETAPLDIEAIIAKQPDSVLITSMSSSNEEAKDAVTKEFSSNNGWKAIDAVRENKVSFLPQQYFLYNAGPYYADALKYLSATIYPETFGEPVEP</sequence>
<evidence type="ECO:0000259" key="2">
    <source>
        <dbReference type="PROSITE" id="PS50983"/>
    </source>
</evidence>
<evidence type="ECO:0000313" key="3">
    <source>
        <dbReference type="EMBL" id="AIG63459.1"/>
    </source>
</evidence>
<dbReference type="PANTHER" id="PTHR30535">
    <property type="entry name" value="VITAMIN B12-BINDING PROTEIN"/>
    <property type="match status" value="1"/>
</dbReference>
<dbReference type="SUPFAM" id="SSF53807">
    <property type="entry name" value="Helical backbone' metal receptor"/>
    <property type="match status" value="1"/>
</dbReference>
<gene>
    <name evidence="3" type="ORF">CATYP_00735</name>
</gene>
<dbReference type="InterPro" id="IPR002491">
    <property type="entry name" value="ABC_transptr_periplasmic_BD"/>
</dbReference>
<dbReference type="InterPro" id="IPR050902">
    <property type="entry name" value="ABC_Transporter_SBP"/>
</dbReference>
<dbReference type="EMBL" id="CP008944">
    <property type="protein sequence ID" value="AIG63459.1"/>
    <property type="molecule type" value="Genomic_DNA"/>
</dbReference>
<dbReference type="Gene3D" id="3.40.50.1980">
    <property type="entry name" value="Nitrogenase molybdenum iron protein domain"/>
    <property type="match status" value="1"/>
</dbReference>
<evidence type="ECO:0000256" key="1">
    <source>
        <dbReference type="ARBA" id="ARBA00008814"/>
    </source>
</evidence>
<keyword evidence="4" id="KW-1185">Reference proteome</keyword>
<feature type="domain" description="Fe/B12 periplasmic-binding" evidence="2">
    <location>
        <begin position="1"/>
        <end position="183"/>
    </location>
</feature>
<reference evidence="3 4" key="1">
    <citation type="submission" date="2014-07" db="EMBL/GenBank/DDBJ databases">
        <title>Complete genome sequence of Corynebacterium atypicum DSM 44849: identifiction of the mycolic acid biosynthesis genes.</title>
        <authorList>
            <person name="Tippelt A."/>
            <person name="Mollmann S."/>
            <person name="Albersmeier A."/>
            <person name="Jaenicke S."/>
            <person name="Ruckert C."/>
            <person name="Tauch A."/>
        </authorList>
    </citation>
    <scope>NUCLEOTIDE SEQUENCE [LARGE SCALE GENOMIC DNA]</scope>
    <source>
        <strain evidence="3 4">R2070</strain>
    </source>
</reference>
<name>A0ABM5QKZ9_9CORY</name>
<accession>A0ABM5QKZ9</accession>
<evidence type="ECO:0000313" key="4">
    <source>
        <dbReference type="Proteomes" id="UP000028504"/>
    </source>
</evidence>
<comment type="similarity">
    <text evidence="1">Belongs to the bacterial solute-binding protein 8 family.</text>
</comment>